<comment type="caution">
    <text evidence="2">The sequence shown here is derived from an EMBL/GenBank/DDBJ whole genome shotgun (WGS) entry which is preliminary data.</text>
</comment>
<gene>
    <name evidence="2" type="ORF">JCM19231_2514</name>
</gene>
<dbReference type="EMBL" id="BBRZ01000026">
    <property type="protein sequence ID" value="GAM56260.1"/>
    <property type="molecule type" value="Genomic_DNA"/>
</dbReference>
<organism evidence="2 3">
    <name type="scientific">Vibrio ishigakensis</name>
    <dbReference type="NCBI Taxonomy" id="1481914"/>
    <lineage>
        <taxon>Bacteria</taxon>
        <taxon>Pseudomonadati</taxon>
        <taxon>Pseudomonadota</taxon>
        <taxon>Gammaproteobacteria</taxon>
        <taxon>Vibrionales</taxon>
        <taxon>Vibrionaceae</taxon>
        <taxon>Vibrio</taxon>
    </lineage>
</organism>
<reference evidence="2 3" key="1">
    <citation type="submission" date="2015-01" db="EMBL/GenBank/DDBJ databases">
        <title>Vibrio sp. C1 JCM 19231 whole genome shotgun sequence.</title>
        <authorList>
            <person name="Sawabe T."/>
            <person name="Meirelles P."/>
            <person name="Feng G."/>
            <person name="Sayaka M."/>
            <person name="Hattori M."/>
            <person name="Ohkuma M."/>
        </authorList>
    </citation>
    <scope>NUCLEOTIDE SEQUENCE [LARGE SCALE GENOMIC DNA]</scope>
    <source>
        <strain evidence="3">JCM 19231</strain>
    </source>
</reference>
<evidence type="ECO:0000313" key="2">
    <source>
        <dbReference type="EMBL" id="GAM56260.1"/>
    </source>
</evidence>
<dbReference type="Proteomes" id="UP000031671">
    <property type="component" value="Unassembled WGS sequence"/>
</dbReference>
<proteinExistence type="predicted"/>
<dbReference type="PANTHER" id="PTHR33055">
    <property type="entry name" value="TRANSPOSASE FOR INSERTION SEQUENCE ELEMENT IS1111A"/>
    <property type="match status" value="1"/>
</dbReference>
<keyword evidence="1" id="KW-0175">Coiled coil</keyword>
<dbReference type="InterPro" id="IPR047650">
    <property type="entry name" value="Transpos_IS110"/>
</dbReference>
<accession>A0A0B8NNU5</accession>
<evidence type="ECO:0000256" key="1">
    <source>
        <dbReference type="SAM" id="Coils"/>
    </source>
</evidence>
<protein>
    <submittedName>
        <fullName evidence="2">Mobile element protein</fullName>
    </submittedName>
</protein>
<dbReference type="AlphaFoldDB" id="A0A0B8NNU5"/>
<sequence>MYLRIRQRLIKQRTQLMNQIRGLLLEYGLCVNRGFSALRRTVPELLEDPNNELTWVARELFNELNQEFIVLNERIEQLETKLKAFAKENHVCQIAKSVVGIGLSLL</sequence>
<evidence type="ECO:0000313" key="3">
    <source>
        <dbReference type="Proteomes" id="UP000031671"/>
    </source>
</evidence>
<dbReference type="PANTHER" id="PTHR33055:SF3">
    <property type="entry name" value="PUTATIVE TRANSPOSASE FOR IS117-RELATED"/>
    <property type="match status" value="1"/>
</dbReference>
<feature type="coiled-coil region" evidence="1">
    <location>
        <begin position="61"/>
        <end position="88"/>
    </location>
</feature>
<keyword evidence="3" id="KW-1185">Reference proteome</keyword>
<name>A0A0B8NNU5_9VIBR</name>
<reference evidence="2 3" key="2">
    <citation type="submission" date="2015-01" db="EMBL/GenBank/DDBJ databases">
        <authorList>
            <consortium name="NBRP consortium"/>
            <person name="Sawabe T."/>
            <person name="Meirelles P."/>
            <person name="Feng G."/>
            <person name="Sayaka M."/>
            <person name="Hattori M."/>
            <person name="Ohkuma M."/>
        </authorList>
    </citation>
    <scope>NUCLEOTIDE SEQUENCE [LARGE SCALE GENOMIC DNA]</scope>
    <source>
        <strain evidence="3">JCM 19231</strain>
    </source>
</reference>